<evidence type="ECO:0000313" key="9">
    <source>
        <dbReference type="EMBL" id="MBM3223868.1"/>
    </source>
</evidence>
<feature type="transmembrane region" description="Helical" evidence="7">
    <location>
        <begin position="210"/>
        <end position="229"/>
    </location>
</feature>
<proteinExistence type="predicted"/>
<dbReference type="GO" id="GO:0000155">
    <property type="term" value="F:phosphorelay sensor kinase activity"/>
    <property type="evidence" value="ECO:0007669"/>
    <property type="project" value="InterPro"/>
</dbReference>
<dbReference type="PROSITE" id="PS50885">
    <property type="entry name" value="HAMP"/>
    <property type="match status" value="1"/>
</dbReference>
<dbReference type="PANTHER" id="PTHR45436:SF5">
    <property type="entry name" value="SENSOR HISTIDINE KINASE TRCS"/>
    <property type="match status" value="1"/>
</dbReference>
<name>A0A937W099_UNCTE</name>
<evidence type="ECO:0000313" key="10">
    <source>
        <dbReference type="Proteomes" id="UP000712673"/>
    </source>
</evidence>
<comment type="catalytic activity">
    <reaction evidence="1">
        <text>ATP + protein L-histidine = ADP + protein N-phospho-L-histidine.</text>
        <dbReference type="EC" id="2.7.13.3"/>
    </reaction>
</comment>
<evidence type="ECO:0000256" key="5">
    <source>
        <dbReference type="ARBA" id="ARBA00022777"/>
    </source>
</evidence>
<feature type="domain" description="HAMP" evidence="8">
    <location>
        <begin position="231"/>
        <end position="283"/>
    </location>
</feature>
<dbReference type="AlphaFoldDB" id="A0A937W099"/>
<feature type="transmembrane region" description="Helical" evidence="7">
    <location>
        <begin position="51"/>
        <end position="71"/>
    </location>
</feature>
<dbReference type="Gene3D" id="1.10.287.130">
    <property type="match status" value="1"/>
</dbReference>
<keyword evidence="7" id="KW-0472">Membrane</keyword>
<dbReference type="CDD" id="cd00082">
    <property type="entry name" value="HisKA"/>
    <property type="match status" value="1"/>
</dbReference>
<gene>
    <name evidence="9" type="ORF">FJZ47_08720</name>
</gene>
<keyword evidence="7" id="KW-0812">Transmembrane</keyword>
<dbReference type="GO" id="GO:0016020">
    <property type="term" value="C:membrane"/>
    <property type="evidence" value="ECO:0007669"/>
    <property type="project" value="InterPro"/>
</dbReference>
<dbReference type="PANTHER" id="PTHR45436">
    <property type="entry name" value="SENSOR HISTIDINE KINASE YKOH"/>
    <property type="match status" value="1"/>
</dbReference>
<keyword evidence="7" id="KW-1133">Transmembrane helix</keyword>
<dbReference type="InterPro" id="IPR036097">
    <property type="entry name" value="HisK_dim/P_sf"/>
</dbReference>
<evidence type="ECO:0000256" key="1">
    <source>
        <dbReference type="ARBA" id="ARBA00000085"/>
    </source>
</evidence>
<dbReference type="EMBL" id="VGLS01000214">
    <property type="protein sequence ID" value="MBM3223868.1"/>
    <property type="molecule type" value="Genomic_DNA"/>
</dbReference>
<dbReference type="Proteomes" id="UP000712673">
    <property type="component" value="Unassembled WGS sequence"/>
</dbReference>
<dbReference type="CDD" id="cd06225">
    <property type="entry name" value="HAMP"/>
    <property type="match status" value="1"/>
</dbReference>
<dbReference type="Pfam" id="PF00672">
    <property type="entry name" value="HAMP"/>
    <property type="match status" value="1"/>
</dbReference>
<protein>
    <recommendedName>
        <fullName evidence="2">histidine kinase</fullName>
        <ecNumber evidence="2">2.7.13.3</ecNumber>
    </recommendedName>
</protein>
<evidence type="ECO:0000256" key="3">
    <source>
        <dbReference type="ARBA" id="ARBA00022553"/>
    </source>
</evidence>
<evidence type="ECO:0000256" key="7">
    <source>
        <dbReference type="SAM" id="Phobius"/>
    </source>
</evidence>
<keyword evidence="4" id="KW-0808">Transferase</keyword>
<evidence type="ECO:0000256" key="2">
    <source>
        <dbReference type="ARBA" id="ARBA00012438"/>
    </source>
</evidence>
<dbReference type="InterPro" id="IPR003660">
    <property type="entry name" value="HAMP_dom"/>
</dbReference>
<reference evidence="9" key="1">
    <citation type="submission" date="2019-03" db="EMBL/GenBank/DDBJ databases">
        <title>Lake Tanganyika Metagenome-Assembled Genomes (MAGs).</title>
        <authorList>
            <person name="Tran P."/>
        </authorList>
    </citation>
    <scope>NUCLEOTIDE SEQUENCE</scope>
    <source>
        <strain evidence="9">K_DeepCast_65m_m2_066</strain>
    </source>
</reference>
<organism evidence="9 10">
    <name type="scientific">Tectimicrobiota bacterium</name>
    <dbReference type="NCBI Taxonomy" id="2528274"/>
    <lineage>
        <taxon>Bacteria</taxon>
        <taxon>Pseudomonadati</taxon>
        <taxon>Nitrospinota/Tectimicrobiota group</taxon>
        <taxon>Candidatus Tectimicrobiota</taxon>
    </lineage>
</organism>
<evidence type="ECO:0000259" key="8">
    <source>
        <dbReference type="PROSITE" id="PS50885"/>
    </source>
</evidence>
<evidence type="ECO:0000256" key="4">
    <source>
        <dbReference type="ARBA" id="ARBA00022679"/>
    </source>
</evidence>
<comment type="caution">
    <text evidence="9">The sequence shown here is derived from an EMBL/GenBank/DDBJ whole genome shotgun (WGS) entry which is preliminary data.</text>
</comment>
<keyword evidence="3" id="KW-0597">Phosphoprotein</keyword>
<keyword evidence="5" id="KW-0418">Kinase</keyword>
<dbReference type="InterPro" id="IPR050428">
    <property type="entry name" value="TCS_sensor_his_kinase"/>
</dbReference>
<accession>A0A937W099</accession>
<evidence type="ECO:0000256" key="6">
    <source>
        <dbReference type="ARBA" id="ARBA00023012"/>
    </source>
</evidence>
<keyword evidence="6" id="KW-0902">Two-component regulatory system</keyword>
<dbReference type="SUPFAM" id="SSF158472">
    <property type="entry name" value="HAMP domain-like"/>
    <property type="match status" value="1"/>
</dbReference>
<dbReference type="SUPFAM" id="SSF47384">
    <property type="entry name" value="Homodimeric domain of signal transducing histidine kinase"/>
    <property type="match status" value="1"/>
</dbReference>
<dbReference type="EC" id="2.7.13.3" evidence="2"/>
<dbReference type="Gene3D" id="6.10.340.10">
    <property type="match status" value="1"/>
</dbReference>
<sequence>MRRGSQKMLHVLRVSTQGGSAALRPVVVNQGRAWLCRLYTAPQRLSLGTRLTVYLLLGVLVVMGCGLFLGVKRLQSTMLQDVRREVAAISSTLQMALAITGADAPEQYFAAFASRLSSLEHVLGLVFYDRAGQMTLSSDTLKDHPLPAVDVQRVITTQEPFEGLLNVGSIPRYYRIEPIVNTAGEAIAALLVFEDRPSFVHAFHERLSDVLLTTVGLLVVLASIVAVVIRRSVTHPLQTLSRQMAAIGTGQAQHGLSTARQDEIGGLAQEFNRMCCRLDDAYQTIAAESDTKLRLERSLRHSEQLAVLGRMASRLAHEIGTPLNVIQGRAEQLLQR</sequence>
<dbReference type="InterPro" id="IPR003661">
    <property type="entry name" value="HisK_dim/P_dom"/>
</dbReference>
<dbReference type="SMART" id="SM00304">
    <property type="entry name" value="HAMP"/>
    <property type="match status" value="1"/>
</dbReference>